<feature type="domain" description="HTH cro/C1-type" evidence="1">
    <location>
        <begin position="44"/>
        <end position="88"/>
    </location>
</feature>
<comment type="caution">
    <text evidence="2">The sequence shown here is derived from an EMBL/GenBank/DDBJ whole genome shotgun (WGS) entry which is preliminary data.</text>
</comment>
<evidence type="ECO:0000313" key="3">
    <source>
        <dbReference type="Proteomes" id="UP000192610"/>
    </source>
</evidence>
<name>A0A1V9EPG2_9BACT</name>
<dbReference type="SUPFAM" id="SSF47413">
    <property type="entry name" value="lambda repressor-like DNA-binding domains"/>
    <property type="match status" value="1"/>
</dbReference>
<dbReference type="GO" id="GO:0003677">
    <property type="term" value="F:DNA binding"/>
    <property type="evidence" value="ECO:0007669"/>
    <property type="project" value="InterPro"/>
</dbReference>
<reference evidence="3" key="1">
    <citation type="submission" date="2016-04" db="EMBL/GenBank/DDBJ databases">
        <authorList>
            <person name="Chen L."/>
            <person name="Zhuang W."/>
            <person name="Wang G."/>
        </authorList>
    </citation>
    <scope>NUCLEOTIDE SEQUENCE [LARGE SCALE GENOMIC DNA]</scope>
    <source>
        <strain evidence="3">17621</strain>
    </source>
</reference>
<gene>
    <name evidence="2" type="ORF">A4H97_29920</name>
</gene>
<dbReference type="InterPro" id="IPR010982">
    <property type="entry name" value="Lambda_DNA-bd_dom_sf"/>
</dbReference>
<dbReference type="InterPro" id="IPR001387">
    <property type="entry name" value="Cro/C1-type_HTH"/>
</dbReference>
<dbReference type="Gene3D" id="1.10.260.40">
    <property type="entry name" value="lambda repressor-like DNA-binding domains"/>
    <property type="match status" value="1"/>
</dbReference>
<evidence type="ECO:0000313" key="2">
    <source>
        <dbReference type="EMBL" id="OQP48053.1"/>
    </source>
</evidence>
<dbReference type="Proteomes" id="UP000192610">
    <property type="component" value="Unassembled WGS sequence"/>
</dbReference>
<evidence type="ECO:0000259" key="1">
    <source>
        <dbReference type="PROSITE" id="PS50943"/>
    </source>
</evidence>
<dbReference type="EMBL" id="LVXG01000018">
    <property type="protein sequence ID" value="OQP48053.1"/>
    <property type="molecule type" value="Genomic_DNA"/>
</dbReference>
<organism evidence="2 3">
    <name type="scientific">Niastella yeongjuensis</name>
    <dbReference type="NCBI Taxonomy" id="354355"/>
    <lineage>
        <taxon>Bacteria</taxon>
        <taxon>Pseudomonadati</taxon>
        <taxon>Bacteroidota</taxon>
        <taxon>Chitinophagia</taxon>
        <taxon>Chitinophagales</taxon>
        <taxon>Chitinophagaceae</taxon>
        <taxon>Niastella</taxon>
    </lineage>
</organism>
<accession>A0A1V9EPG2</accession>
<dbReference type="AlphaFoldDB" id="A0A1V9EPG2"/>
<sequence>MTNQEKEILKLKFGLAVMKKIDENKALAKSNKENGKESDQLIDSLRKLEASSGIPYPSIQRITVGEKNASFTTISALIDGLDMNLDEFFANYYYKISDSEVEKKLKKNKK</sequence>
<dbReference type="PROSITE" id="PS50943">
    <property type="entry name" value="HTH_CROC1"/>
    <property type="match status" value="1"/>
</dbReference>
<dbReference type="RefSeq" id="WP_081200590.1">
    <property type="nucleotide sequence ID" value="NZ_FOCZ01000004.1"/>
</dbReference>
<protein>
    <recommendedName>
        <fullName evidence="1">HTH cro/C1-type domain-containing protein</fullName>
    </recommendedName>
</protein>
<keyword evidence="3" id="KW-1185">Reference proteome</keyword>
<proteinExistence type="predicted"/>